<evidence type="ECO:0000256" key="4">
    <source>
        <dbReference type="ARBA" id="ARBA00061551"/>
    </source>
</evidence>
<keyword evidence="1" id="KW-0677">Repeat</keyword>
<dbReference type="Gene3D" id="3.40.50.300">
    <property type="entry name" value="P-loop containing nucleotide triphosphate hydrolases"/>
    <property type="match status" value="2"/>
</dbReference>
<dbReference type="PROSITE" id="PS00211">
    <property type="entry name" value="ABC_TRANSPORTER_1"/>
    <property type="match status" value="1"/>
</dbReference>
<protein>
    <recommendedName>
        <fullName evidence="5">Probable ATP-binding protein YbiT</fullName>
    </recommendedName>
</protein>
<dbReference type="PANTHER" id="PTHR42855">
    <property type="entry name" value="ABC TRANSPORTER ATP-BINDING SUBUNIT"/>
    <property type="match status" value="1"/>
</dbReference>
<dbReference type="CDD" id="cd03221">
    <property type="entry name" value="ABCF_EF-3"/>
    <property type="match status" value="2"/>
</dbReference>
<evidence type="ECO:0000256" key="5">
    <source>
        <dbReference type="ARBA" id="ARBA00074044"/>
    </source>
</evidence>
<dbReference type="GO" id="GO:0016887">
    <property type="term" value="F:ATP hydrolysis activity"/>
    <property type="evidence" value="ECO:0007669"/>
    <property type="project" value="InterPro"/>
</dbReference>
<proteinExistence type="inferred from homology"/>
<evidence type="ECO:0000313" key="8">
    <source>
        <dbReference type="Proteomes" id="UP000252558"/>
    </source>
</evidence>
<reference evidence="7 8" key="1">
    <citation type="submission" date="2018-07" db="EMBL/GenBank/DDBJ databases">
        <title>Corallincola holothuriorum sp. nov., a new facultative anaerobe isolated from sea cucumber Apostichopus japonicus.</title>
        <authorList>
            <person name="Xia H."/>
        </authorList>
    </citation>
    <scope>NUCLEOTIDE SEQUENCE [LARGE SCALE GENOMIC DNA]</scope>
    <source>
        <strain evidence="7 8">C4</strain>
    </source>
</reference>
<dbReference type="AlphaFoldDB" id="A0A368N5J4"/>
<dbReference type="InterPro" id="IPR003439">
    <property type="entry name" value="ABC_transporter-like_ATP-bd"/>
</dbReference>
<comment type="caution">
    <text evidence="7">The sequence shown here is derived from an EMBL/GenBank/DDBJ whole genome shotgun (WGS) entry which is preliminary data.</text>
</comment>
<sequence>MITTANITMQFGAEPLFENISAKFGNGNRYGLIGANGCGKSTFMKILSGELTATSGNVSITPGLTVGTLSQDQFAFEEYSVVDAVIMGDVALWKVKQARDAIYSKLEMSEEDGMAVAELETQFAEMDGYTAESRVGEILLQAGIEEELHFGLMSQIAPGRKLRVLLAQSLFANPDLLLLDEPTNNLDIHTINWLATVLNQRKCTMIIISHDRHFLNSVCTHMADIDYGELRIYPGNYEAFTAASSLIREQLHASNAKKSAELEELQQFVNRFSANASKAKQASSRAKKMDKIQLDEVKSSSRVSPSLQFKQHKKLHRQALVLENFGHGFEQQALFNNGDVILEAGARLAIIGENGAGKTTFLRCLVDELQANVGEIKWSENAVIGYCPQDSSADFDNDLTLFEWMSQWRTPKHDDLMVRGMLGRLLFTADDANKKARVCSGGEKNRLLFGKLMMMDTNVLIMDEPTNHLDMEAIEALNSALAGYEGTLIFVSHDREFVSSLATRVIEIKDQQVIDFQGSYNEYLASQQQALKVA</sequence>
<dbReference type="Pfam" id="PF12848">
    <property type="entry name" value="ABC_tran_Xtn"/>
    <property type="match status" value="1"/>
</dbReference>
<name>A0A368N5J4_9GAMM</name>
<keyword evidence="8" id="KW-1185">Reference proteome</keyword>
<dbReference type="OrthoDB" id="9808609at2"/>
<dbReference type="Proteomes" id="UP000252558">
    <property type="component" value="Unassembled WGS sequence"/>
</dbReference>
<evidence type="ECO:0000256" key="2">
    <source>
        <dbReference type="ARBA" id="ARBA00022741"/>
    </source>
</evidence>
<dbReference type="NCBIfam" id="NF011646">
    <property type="entry name" value="PRK15064.1"/>
    <property type="match status" value="1"/>
</dbReference>
<organism evidence="7 8">
    <name type="scientific">Corallincola holothuriorum</name>
    <dbReference type="NCBI Taxonomy" id="2282215"/>
    <lineage>
        <taxon>Bacteria</taxon>
        <taxon>Pseudomonadati</taxon>
        <taxon>Pseudomonadota</taxon>
        <taxon>Gammaproteobacteria</taxon>
        <taxon>Alteromonadales</taxon>
        <taxon>Psychromonadaceae</taxon>
        <taxon>Corallincola</taxon>
    </lineage>
</organism>
<evidence type="ECO:0000313" key="7">
    <source>
        <dbReference type="EMBL" id="RCU45283.1"/>
    </source>
</evidence>
<dbReference type="InterPro" id="IPR032781">
    <property type="entry name" value="ABC_tran_Xtn"/>
</dbReference>
<evidence type="ECO:0000256" key="3">
    <source>
        <dbReference type="ARBA" id="ARBA00022840"/>
    </source>
</evidence>
<dbReference type="SUPFAM" id="SSF52540">
    <property type="entry name" value="P-loop containing nucleoside triphosphate hydrolases"/>
    <property type="match status" value="2"/>
</dbReference>
<dbReference type="FunFam" id="3.40.50.300:FF:000070">
    <property type="entry name" value="Putative ABC transporter ATP-binding component"/>
    <property type="match status" value="1"/>
</dbReference>
<comment type="similarity">
    <text evidence="4">Belongs to the ABC transporter superfamily. ABCF family. YbiT subfamily.</text>
</comment>
<dbReference type="PANTHER" id="PTHR42855:SF2">
    <property type="entry name" value="DRUG RESISTANCE ABC TRANSPORTER,ATP-BINDING PROTEIN"/>
    <property type="match status" value="1"/>
</dbReference>
<keyword evidence="3" id="KW-0067">ATP-binding</keyword>
<accession>A0A368N5J4</accession>
<feature type="domain" description="ABC transporter" evidence="6">
    <location>
        <begin position="2"/>
        <end position="252"/>
    </location>
</feature>
<gene>
    <name evidence="7" type="ORF">DU002_16340</name>
</gene>
<dbReference type="FunFam" id="3.40.50.300:FF:000011">
    <property type="entry name" value="Putative ABC transporter ATP-binding component"/>
    <property type="match status" value="1"/>
</dbReference>
<dbReference type="SMART" id="SM00382">
    <property type="entry name" value="AAA"/>
    <property type="match status" value="2"/>
</dbReference>
<dbReference type="PROSITE" id="PS50893">
    <property type="entry name" value="ABC_TRANSPORTER_2"/>
    <property type="match status" value="2"/>
</dbReference>
<evidence type="ECO:0000256" key="1">
    <source>
        <dbReference type="ARBA" id="ARBA00022737"/>
    </source>
</evidence>
<dbReference type="Pfam" id="PF00005">
    <property type="entry name" value="ABC_tran"/>
    <property type="match status" value="2"/>
</dbReference>
<dbReference type="InterPro" id="IPR017871">
    <property type="entry name" value="ABC_transporter-like_CS"/>
</dbReference>
<dbReference type="GO" id="GO:0005524">
    <property type="term" value="F:ATP binding"/>
    <property type="evidence" value="ECO:0007669"/>
    <property type="project" value="UniProtKB-KW"/>
</dbReference>
<dbReference type="InterPro" id="IPR027417">
    <property type="entry name" value="P-loop_NTPase"/>
</dbReference>
<dbReference type="InterPro" id="IPR003593">
    <property type="entry name" value="AAA+_ATPase"/>
</dbReference>
<dbReference type="EMBL" id="QPID01000011">
    <property type="protein sequence ID" value="RCU45283.1"/>
    <property type="molecule type" value="Genomic_DNA"/>
</dbReference>
<feature type="domain" description="ABC transporter" evidence="6">
    <location>
        <begin position="320"/>
        <end position="532"/>
    </location>
</feature>
<keyword evidence="2" id="KW-0547">Nucleotide-binding</keyword>
<dbReference type="InterPro" id="IPR051309">
    <property type="entry name" value="ABCF_ATPase"/>
</dbReference>
<evidence type="ECO:0000259" key="6">
    <source>
        <dbReference type="PROSITE" id="PS50893"/>
    </source>
</evidence>
<dbReference type="RefSeq" id="WP_114339506.1">
    <property type="nucleotide sequence ID" value="NZ_QPID01000011.1"/>
</dbReference>